<comment type="caution">
    <text evidence="1">The sequence shown here is derived from an EMBL/GenBank/DDBJ whole genome shotgun (WGS) entry which is preliminary data.</text>
</comment>
<proteinExistence type="predicted"/>
<organism evidence="1 2">
    <name type="scientific">Aquaticitalea lipolytica</name>
    <dbReference type="NCBI Taxonomy" id="1247562"/>
    <lineage>
        <taxon>Bacteria</taxon>
        <taxon>Pseudomonadati</taxon>
        <taxon>Bacteroidota</taxon>
        <taxon>Flavobacteriia</taxon>
        <taxon>Flavobacteriales</taxon>
        <taxon>Flavobacteriaceae</taxon>
        <taxon>Aquaticitalea</taxon>
    </lineage>
</organism>
<dbReference type="Pfam" id="PF11306">
    <property type="entry name" value="DUF3108"/>
    <property type="match status" value="1"/>
</dbReference>
<accession>A0A8J2TUZ8</accession>
<reference evidence="1 2" key="1">
    <citation type="journal article" date="2014" name="Int. J. Syst. Evol. Microbiol.">
        <title>Complete genome sequence of Corynebacterium casei LMG S-19264T (=DSM 44701T), isolated from a smear-ripened cheese.</title>
        <authorList>
            <consortium name="US DOE Joint Genome Institute (JGI-PGF)"/>
            <person name="Walter F."/>
            <person name="Albersmeier A."/>
            <person name="Kalinowski J."/>
            <person name="Ruckert C."/>
        </authorList>
    </citation>
    <scope>NUCLEOTIDE SEQUENCE [LARGE SCALE GENOMIC DNA]</scope>
    <source>
        <strain evidence="1 2">CGMCC 1.15295</strain>
    </source>
</reference>
<gene>
    <name evidence="1" type="ORF">GCM10011531_27110</name>
</gene>
<protein>
    <submittedName>
        <fullName evidence="1">Uncharacterized protein</fullName>
    </submittedName>
</protein>
<evidence type="ECO:0000313" key="2">
    <source>
        <dbReference type="Proteomes" id="UP000598120"/>
    </source>
</evidence>
<dbReference type="Proteomes" id="UP000598120">
    <property type="component" value="Unassembled WGS sequence"/>
</dbReference>
<evidence type="ECO:0000313" key="1">
    <source>
        <dbReference type="EMBL" id="GFZ93769.1"/>
    </source>
</evidence>
<dbReference type="RefSeq" id="WP_188606946.1">
    <property type="nucleotide sequence ID" value="NZ_BMIC01000009.1"/>
</dbReference>
<dbReference type="EMBL" id="BMIC01000009">
    <property type="protein sequence ID" value="GFZ93769.1"/>
    <property type="molecule type" value="Genomic_DNA"/>
</dbReference>
<keyword evidence="2" id="KW-1185">Reference proteome</keyword>
<dbReference type="AlphaFoldDB" id="A0A8J2TUZ8"/>
<name>A0A8J2TUZ8_9FLAO</name>
<sequence length="238" mass="28382">MIVLNLNGQEIIKIDETELQIKYLKEGKNQYLVYIEKPDKSIVDISIWERTIFFKKHNNEEVIIIEQHWKNQDTLRHRYIYSINKYKNFQPIYQYSKNGRDVVEAFNFEQDKIIAADSIANNAKKDFYKVLIEPTLNWELDLETFQLLPFEKGTNFKISFYHPGSKSEPKFYNYNVIGEENLNYFDDGIVECWLLKIVYSEGSNATYWIGKQDREVIKMLEESNGVKRYKIKLNSNDN</sequence>
<dbReference type="InterPro" id="IPR021457">
    <property type="entry name" value="DUF3108"/>
</dbReference>